<dbReference type="Pfam" id="PF00015">
    <property type="entry name" value="MCPsignal"/>
    <property type="match status" value="1"/>
</dbReference>
<dbReference type="AlphaFoldDB" id="A0A4P2VKL8"/>
<dbReference type="InterPro" id="IPR051310">
    <property type="entry name" value="MCP_chemotaxis"/>
</dbReference>
<dbReference type="CDD" id="cd18773">
    <property type="entry name" value="PDC1_HK_sensor"/>
    <property type="match status" value="1"/>
</dbReference>
<protein>
    <submittedName>
        <fullName evidence="6">Methyl-accepting chemotaxis protein</fullName>
    </submittedName>
</protein>
<keyword evidence="4" id="KW-1133">Transmembrane helix</keyword>
<dbReference type="Proteomes" id="UP000291236">
    <property type="component" value="Chromosome"/>
</dbReference>
<dbReference type="PANTHER" id="PTHR43531:SF11">
    <property type="entry name" value="METHYL-ACCEPTING CHEMOTAXIS PROTEIN 3"/>
    <property type="match status" value="1"/>
</dbReference>
<dbReference type="Gene3D" id="1.10.287.950">
    <property type="entry name" value="Methyl-accepting chemotaxis protein"/>
    <property type="match status" value="1"/>
</dbReference>
<dbReference type="EMBL" id="AP019368">
    <property type="protein sequence ID" value="BBH53853.1"/>
    <property type="molecule type" value="Genomic_DNA"/>
</dbReference>
<dbReference type="SMART" id="SM00283">
    <property type="entry name" value="MA"/>
    <property type="match status" value="1"/>
</dbReference>
<evidence type="ECO:0000256" key="3">
    <source>
        <dbReference type="PROSITE-ProRule" id="PRU00284"/>
    </source>
</evidence>
<evidence type="ECO:0000256" key="1">
    <source>
        <dbReference type="ARBA" id="ARBA00022500"/>
    </source>
</evidence>
<dbReference type="SUPFAM" id="SSF58104">
    <property type="entry name" value="Methyl-accepting chemotaxis protein (MCP) signaling domain"/>
    <property type="match status" value="1"/>
</dbReference>
<dbReference type="KEGG" id="sbf:JCM31447_23060"/>
<dbReference type="GO" id="GO:0006935">
    <property type="term" value="P:chemotaxis"/>
    <property type="evidence" value="ECO:0007669"/>
    <property type="project" value="UniProtKB-KW"/>
</dbReference>
<keyword evidence="3" id="KW-0807">Transducer</keyword>
<feature type="transmembrane region" description="Helical" evidence="4">
    <location>
        <begin position="341"/>
        <end position="364"/>
    </location>
</feature>
<comment type="similarity">
    <text evidence="2">Belongs to the methyl-accepting chemotaxis (MCP) protein family.</text>
</comment>
<proteinExistence type="inferred from homology"/>
<accession>A0A4P2VKL8</accession>
<keyword evidence="4" id="KW-0472">Membrane</keyword>
<keyword evidence="4" id="KW-0812">Transmembrane</keyword>
<dbReference type="GO" id="GO:0007165">
    <property type="term" value="P:signal transduction"/>
    <property type="evidence" value="ECO:0007669"/>
    <property type="project" value="UniProtKB-KW"/>
</dbReference>
<dbReference type="PANTHER" id="PTHR43531">
    <property type="entry name" value="PROTEIN ICFG"/>
    <property type="match status" value="1"/>
</dbReference>
<dbReference type="Gene3D" id="3.30.450.20">
    <property type="entry name" value="PAS domain"/>
    <property type="match status" value="1"/>
</dbReference>
<reference evidence="6 7" key="1">
    <citation type="submission" date="2018-12" db="EMBL/GenBank/DDBJ databases">
        <title>Rubrispira sanarue gen. nov., sp., nov., a member of the order Silvanigrellales, isolated from a brackish lake in Hamamatsu Japan.</title>
        <authorList>
            <person name="Maejima Y."/>
            <person name="Iino T."/>
            <person name="Muraguchi Y."/>
            <person name="Fukuda K."/>
            <person name="Nojiri H."/>
            <person name="Ohkuma M."/>
            <person name="Moriuchi R."/>
            <person name="Dohra H."/>
            <person name="Kimbara K."/>
            <person name="Shintani M."/>
        </authorList>
    </citation>
    <scope>NUCLEOTIDE SEQUENCE [LARGE SCALE GENOMIC DNA]</scope>
    <source>
        <strain evidence="6 7">RF1110005</strain>
    </source>
</reference>
<gene>
    <name evidence="6" type="ORF">JCM31447_23060</name>
</gene>
<dbReference type="PROSITE" id="PS50111">
    <property type="entry name" value="CHEMOTAXIS_TRANSDUC_2"/>
    <property type="match status" value="1"/>
</dbReference>
<dbReference type="RefSeq" id="WP_130610539.1">
    <property type="nucleotide sequence ID" value="NZ_AP019368.1"/>
</dbReference>
<keyword evidence="1" id="KW-0145">Chemotaxis</keyword>
<evidence type="ECO:0000313" key="6">
    <source>
        <dbReference type="EMBL" id="BBH53853.1"/>
    </source>
</evidence>
<sequence length="673" mass="75349">MYILSFISLKKFNSLNLQTRIILVCLGLLSIIAVFTIGLNFISWFQAKKDLIEKQIVLQSSASQLIAGRFVGRYNEVKSFATNPIYETMNENSISHVLNQYRNFQDIYDLILFVDKKGRYVASNNLGMSGARINQEVLKEKTYENEEWFTHVMEGKTSDDSERNFYGTYVEDIQIDIISSLAYGIRKLGNSFSTAVKNSRGEIIGVLSVRANLVWMEAEIQSAFESIRKESVAEMAILVINNKGQIVVNYDPHSRGGSIEIVRDFKEILKLNIANYDYEPAKKLIEKKEGMGVFSNPWHEKKNDIAVYSLLKSKQILPTLGWGVITRILEEEAYKSVNESFLNTIIIIIFIFIVSFISLFLIAYSLGKKFIYVSETLGESAALSEQTSLELDKSCSEVKKMTLEQSHSVNQTAAAMAEITSMITRTGELINESKGISDKANEKSAEGTILMDKMAEAISAIKSTNAELEKMEHVISIIINKASTINDIVAKTELLSLNASIESARAGEYGKGFSVVSEEVDSLAKISGNAAKDISVLLNDSHMKVSQIIKITHERVNEGLQVSQRAVESFQRISHGITEIRDRTNGIFDGTNDQKVTVQSSGLSMDIMSNSVHKNSKEAEETSKIANEMRKQSKELFNVSFEIQNLILGEGQRQINIAQMKNKEILRIIGKIN</sequence>
<evidence type="ECO:0000313" key="7">
    <source>
        <dbReference type="Proteomes" id="UP000291236"/>
    </source>
</evidence>
<keyword evidence="7" id="KW-1185">Reference proteome</keyword>
<name>A0A4P2VKL8_FLUSA</name>
<evidence type="ECO:0000259" key="5">
    <source>
        <dbReference type="PROSITE" id="PS50111"/>
    </source>
</evidence>
<organism evidence="6 7">
    <name type="scientific">Fluviispira sanaruensis</name>
    <dbReference type="NCBI Taxonomy" id="2493639"/>
    <lineage>
        <taxon>Bacteria</taxon>
        <taxon>Pseudomonadati</taxon>
        <taxon>Bdellovibrionota</taxon>
        <taxon>Oligoflexia</taxon>
        <taxon>Silvanigrellales</taxon>
        <taxon>Silvanigrellaceae</taxon>
        <taxon>Fluviispira</taxon>
    </lineage>
</organism>
<dbReference type="OrthoDB" id="5288258at2"/>
<evidence type="ECO:0000256" key="4">
    <source>
        <dbReference type="SAM" id="Phobius"/>
    </source>
</evidence>
<dbReference type="InterPro" id="IPR004089">
    <property type="entry name" value="MCPsignal_dom"/>
</dbReference>
<feature type="transmembrane region" description="Helical" evidence="4">
    <location>
        <begin position="21"/>
        <end position="45"/>
    </location>
</feature>
<feature type="domain" description="Methyl-accepting transducer" evidence="5">
    <location>
        <begin position="380"/>
        <end position="630"/>
    </location>
</feature>
<evidence type="ECO:0000256" key="2">
    <source>
        <dbReference type="ARBA" id="ARBA00029447"/>
    </source>
</evidence>
<dbReference type="GO" id="GO:0016020">
    <property type="term" value="C:membrane"/>
    <property type="evidence" value="ECO:0007669"/>
    <property type="project" value="InterPro"/>
</dbReference>